<dbReference type="EMBL" id="UOEP01000214">
    <property type="protein sequence ID" value="VAW24411.1"/>
    <property type="molecule type" value="Genomic_DNA"/>
</dbReference>
<organism evidence="6">
    <name type="scientific">hydrothermal vent metagenome</name>
    <dbReference type="NCBI Taxonomy" id="652676"/>
    <lineage>
        <taxon>unclassified sequences</taxon>
        <taxon>metagenomes</taxon>
        <taxon>ecological metagenomes</taxon>
    </lineage>
</organism>
<dbReference type="Pfam" id="PF00251">
    <property type="entry name" value="Glyco_hydro_32N"/>
    <property type="match status" value="1"/>
</dbReference>
<dbReference type="GO" id="GO:0005987">
    <property type="term" value="P:sucrose catabolic process"/>
    <property type="evidence" value="ECO:0007669"/>
    <property type="project" value="TreeGrafter"/>
</dbReference>
<evidence type="ECO:0000256" key="1">
    <source>
        <dbReference type="ARBA" id="ARBA00009902"/>
    </source>
</evidence>
<dbReference type="InterPro" id="IPR013320">
    <property type="entry name" value="ConA-like_dom_sf"/>
</dbReference>
<comment type="similarity">
    <text evidence="1">Belongs to the glycosyl hydrolase 32 family.</text>
</comment>
<dbReference type="GO" id="GO:0004575">
    <property type="term" value="F:sucrose alpha-glucosidase activity"/>
    <property type="evidence" value="ECO:0007669"/>
    <property type="project" value="TreeGrafter"/>
</dbReference>
<evidence type="ECO:0000256" key="3">
    <source>
        <dbReference type="ARBA" id="ARBA00023295"/>
    </source>
</evidence>
<dbReference type="GO" id="GO:0005737">
    <property type="term" value="C:cytoplasm"/>
    <property type="evidence" value="ECO:0007669"/>
    <property type="project" value="TreeGrafter"/>
</dbReference>
<keyword evidence="3" id="KW-0326">Glycosidase</keyword>
<evidence type="ECO:0000313" key="6">
    <source>
        <dbReference type="EMBL" id="VAW24411.1"/>
    </source>
</evidence>
<protein>
    <submittedName>
        <fullName evidence="6">Sucrose-6-phosphate hydrolase</fullName>
    </submittedName>
</protein>
<gene>
    <name evidence="6" type="ORF">MNBD_BACTEROID01-1469</name>
</gene>
<dbReference type="AlphaFoldDB" id="A0A3B0U053"/>
<dbReference type="SUPFAM" id="SSF75005">
    <property type="entry name" value="Arabinanase/levansucrase/invertase"/>
    <property type="match status" value="1"/>
</dbReference>
<dbReference type="Gene3D" id="2.115.10.20">
    <property type="entry name" value="Glycosyl hydrolase domain, family 43"/>
    <property type="match status" value="1"/>
</dbReference>
<name>A0A3B0U053_9ZZZZ</name>
<dbReference type="Gene3D" id="2.60.120.560">
    <property type="entry name" value="Exo-inulinase, domain 1"/>
    <property type="match status" value="1"/>
</dbReference>
<proteinExistence type="inferred from homology"/>
<feature type="domain" description="Glycosyl hydrolase family 32 N-terminal" evidence="4">
    <location>
        <begin position="36"/>
        <end position="331"/>
    </location>
</feature>
<dbReference type="PANTHER" id="PTHR42800:SF1">
    <property type="entry name" value="EXOINULINASE INUD (AFU_ORTHOLOGUE AFUA_5G00480)"/>
    <property type="match status" value="1"/>
</dbReference>
<dbReference type="CDD" id="cd18622">
    <property type="entry name" value="GH32_Inu-like"/>
    <property type="match status" value="1"/>
</dbReference>
<evidence type="ECO:0000256" key="2">
    <source>
        <dbReference type="ARBA" id="ARBA00022801"/>
    </source>
</evidence>
<keyword evidence="2 6" id="KW-0378">Hydrolase</keyword>
<reference evidence="6" key="1">
    <citation type="submission" date="2018-06" db="EMBL/GenBank/DDBJ databases">
        <authorList>
            <person name="Zhirakovskaya E."/>
        </authorList>
    </citation>
    <scope>NUCLEOTIDE SEQUENCE</scope>
</reference>
<dbReference type="SMART" id="SM00640">
    <property type="entry name" value="Glyco_32"/>
    <property type="match status" value="1"/>
</dbReference>
<dbReference type="InterPro" id="IPR013189">
    <property type="entry name" value="Glyco_hydro_32_C"/>
</dbReference>
<dbReference type="SUPFAM" id="SSF49899">
    <property type="entry name" value="Concanavalin A-like lectins/glucanases"/>
    <property type="match status" value="1"/>
</dbReference>
<accession>A0A3B0U053</accession>
<dbReference type="PANTHER" id="PTHR42800">
    <property type="entry name" value="EXOINULINASE INUD (AFU_ORTHOLOGUE AFUA_5G00480)"/>
    <property type="match status" value="1"/>
</dbReference>
<sequence length="483" mass="54873">MRSCLSPVFLMIILFLLISSKPEKEYYNELYRPQFHFTPEKDWLGSPSGLVFYDGEYQLFYQHNPKGKERGVMHWGHAVSKNLVQWEPLPVAIYPDEGTEDEKGCAAFSGSAIVDKNNTLGLQEGSDKTLVAFYTSYKCGQRIAYSTDKGRTWEKYRGNPVIPYNPADDARDPKVFWYEPAKKWVMVLSRKPDGDEVKKGVSIYNSENLADWELKSHLPGLYEYPDLVELPVNNRVNESKWVLFGGDGSYLIGNFDGESFIPETGRIRSDYGKNYYATQTWNNIPKKDGRTIQIAWMKGAEFTDMPFNGQLTFPCEISLRRFGEGVRLFRQPVKEIELLHGKHYEWTDKNIIPGINQNIVKKVKGDCLHIIGTFNIKTSDNFGLVLRHGKKVLGTEIIYNVKMGVLSCLGTKILAKPVDGRIELEILLDRASIEIFVNGGSAVITNSFLPVEGNKGLVLFTNGGELLVEQLDIYEMKSAWRAE</sequence>
<evidence type="ECO:0000259" key="5">
    <source>
        <dbReference type="Pfam" id="PF08244"/>
    </source>
</evidence>
<dbReference type="InterPro" id="IPR001362">
    <property type="entry name" value="Glyco_hydro_32"/>
</dbReference>
<evidence type="ECO:0000259" key="4">
    <source>
        <dbReference type="Pfam" id="PF00251"/>
    </source>
</evidence>
<dbReference type="InterPro" id="IPR013148">
    <property type="entry name" value="Glyco_hydro_32_N"/>
</dbReference>
<feature type="domain" description="Glycosyl hydrolase family 32 C-terminal" evidence="5">
    <location>
        <begin position="355"/>
        <end position="475"/>
    </location>
</feature>
<dbReference type="Pfam" id="PF08244">
    <property type="entry name" value="Glyco_hydro_32C"/>
    <property type="match status" value="1"/>
</dbReference>
<dbReference type="InterPro" id="IPR023296">
    <property type="entry name" value="Glyco_hydro_beta-prop_sf"/>
</dbReference>